<dbReference type="FunFam" id="1.25.40.470:FF:000012">
    <property type="entry name" value="intraflagellar transport protein 172 homolog"/>
    <property type="match status" value="1"/>
</dbReference>
<keyword evidence="6" id="KW-0969">Cilium</keyword>
<sequence length="1748" mass="196605">MQLKHLKTLLTAQDGAAKVTCLAWAPNNIKLAVCTVDRVVLLYDEQGERRDKFSTKPLDSKYGKQSYAVNDMAFSPDSTKIAIGQSDNIIFVYRIGEDWGDKKAICNKFVQTSAVTCLVWPAEHAVVYGLVDGKVRLANTQTNKSSTIYGTESCVVSLASNVSGKGILSGHADGTVVRYFFDGDGSGDSQGKLLVHPCPPYALAWGANSIMVGGCDKKVVAYGREGHVLQTFDYTHDPTEKELTVAATSPSGQSVVFGSYDRLRVFNWAPRRSVWDEAKTKEIPNLYTITCLAWKKDGSRLCAGTLCGGVELFDCCLRRSIYKNKFEMTYVGLSQVIVRNLSTGTRVVLKSYYGYEIEEVKIMGKDRYLVAHTSDTLLLGDLLTNKLSEVPWPGSGGNEKFFFENETVCMIFNAGELSLVEYSNNEILGSVRTEFMNPHLISVRLNERKQRGVEDNKKLAYLIDIKTIAIVDLAEGYNLGTISHNSKIDWLEMNETGHKLLFRDKKLRLHLYDIEAGAKATLLSFCSYVQWVPGSDVVVAQNRGNLCIWYSIDSPESITMFPIKGDIVDLERSDGKTDVVVTEGVNTVSYTLDEGLIEFGTAVDDGDYDRATAFLETLEMSPETEAMWKTLSKLALEAQQLHIAERCFAALGDVSTSRFLLQTNQIADKVSQEMGGDGTAFFQVQAHVAMLGKNFKLAEMHYVEQSAIDEAIEMYQELHMWDDCIALAEAKGHPELDSLRRNYYQWLTETGQDEKAGEVKEGQGDFQGAINLYLKAGLPAKAARLAIGRPEITSNSEAVGRIASSLVKGEFYERAGDLYEKIRNNQRALECYCKGGAFRKAVELARLAFPAEVVRLEEAWGDYLVQQKQMDAAINHFIEAGCSLKAIEAAIAARQWKKAVHILELQEDSSAAKYYVKIAQHYASMQNYEVAEQLFVKGGHIEDAIDMYTAAGCWEEAHKLAVKCMTEEEVMALYISRAQELERDGKFKEAERLFSTVKQPDLAITMYKKNRMFDDVIRLVAKYHPDLLTETHLHLAKELEAESRFSEAEYHFMEAEEWKAAVHMYRVSDMWEDAHRVAKSHGGAGAQKQVAYLWARSLGGEAAVKLLNKFGLLEYAIEAASSNFSFEFAFDIARLACKEKIPEIHLKHAMYLEDEGKFPEAEVEFVKAGKPKEAVSMYVHNKDWASAQRVAEGHDPESVFEVLVHQAKFCFEQREFQKAEAFLLRAQRPELAVKYYKDADMWSDAIRICKEYLPNKLSLLQEEYEKETSKKGVRGADGLLGQAREWEQSGEYSRAVECYLKVKDDSNAALMEKCWMKAAELSIKFLSGERATEVVRLVGPRLSQRRKYNDAAELYLNMDLIKEAIDVFIGGEEWNKAKRVAKELEPRYEDYVDQKYKEHLKNQGKVDSLVGVDVMAALDMYADRGQWEKCLDTASKQNFKILHKYVALYATHLIKEGEVLKALQLYIQHGAQPQGGNFNIYKRLFLDMINLPETDGPESYRMWADLRSLLLQLNENLSRSAEANSPAHDDFEQMLLIAHYYATRSAARGVEQLISIAAKLSVSLLRHTDLIPADKAFYEAGLACRAVGWENMAFIFLNHFLDLCDAIDEGSLDSLDHSDFLDTDIPFEVPIPTKLCVTDAQREQIRDWVLMVSMDNRLEQVLPRDERNSYEASLVAAHTGLRSLPCILTGYPVLKNKVLLAPVGAANKDDWNKFLMATKTTHSPECQDVLNFINQRCGGLPPSGFSFH</sequence>
<dbReference type="SUPFAM" id="SSF48452">
    <property type="entry name" value="TPR-like"/>
    <property type="match status" value="1"/>
</dbReference>
<keyword evidence="7" id="KW-0966">Cell projection</keyword>
<feature type="domain" description="IF140/IFT172/WDR19 TPR" evidence="11">
    <location>
        <begin position="1031"/>
        <end position="1220"/>
    </location>
</feature>
<dbReference type="Ensembl" id="ENSMMOT00000021039.1">
    <property type="protein sequence ID" value="ENSMMOP00000020693.1"/>
    <property type="gene ID" value="ENSMMOG00000015743.1"/>
</dbReference>
<evidence type="ECO:0000259" key="10">
    <source>
        <dbReference type="Pfam" id="PF23387"/>
    </source>
</evidence>
<dbReference type="SMART" id="SM00320">
    <property type="entry name" value="WD40"/>
    <property type="match status" value="6"/>
</dbReference>
<reference evidence="12" key="2">
    <citation type="submission" date="2025-09" db="UniProtKB">
        <authorList>
            <consortium name="Ensembl"/>
        </authorList>
    </citation>
    <scope>IDENTIFICATION</scope>
</reference>
<dbReference type="GO" id="GO:0042073">
    <property type="term" value="P:intraciliary transport"/>
    <property type="evidence" value="ECO:0007669"/>
    <property type="project" value="TreeGrafter"/>
</dbReference>
<evidence type="ECO:0000256" key="1">
    <source>
        <dbReference type="ARBA" id="ARBA00004138"/>
    </source>
</evidence>
<dbReference type="InterPro" id="IPR011990">
    <property type="entry name" value="TPR-like_helical_dom_sf"/>
</dbReference>
<evidence type="ECO:0000256" key="3">
    <source>
        <dbReference type="ARBA" id="ARBA00022574"/>
    </source>
</evidence>
<keyword evidence="13" id="KW-1185">Reference proteome</keyword>
<organism evidence="12 13">
    <name type="scientific">Mola mola</name>
    <name type="common">Ocean sunfish</name>
    <name type="synonym">Tetraodon mola</name>
    <dbReference type="NCBI Taxonomy" id="94237"/>
    <lineage>
        <taxon>Eukaryota</taxon>
        <taxon>Metazoa</taxon>
        <taxon>Chordata</taxon>
        <taxon>Craniata</taxon>
        <taxon>Vertebrata</taxon>
        <taxon>Euteleostomi</taxon>
        <taxon>Actinopterygii</taxon>
        <taxon>Neopterygii</taxon>
        <taxon>Teleostei</taxon>
        <taxon>Neoteleostei</taxon>
        <taxon>Acanthomorphata</taxon>
        <taxon>Eupercaria</taxon>
        <taxon>Tetraodontiformes</taxon>
        <taxon>Molidae</taxon>
        <taxon>Mola</taxon>
    </lineage>
</organism>
<evidence type="ECO:0000313" key="12">
    <source>
        <dbReference type="Ensembl" id="ENSMMOP00000020693.1"/>
    </source>
</evidence>
<keyword evidence="4" id="KW-0677">Repeat</keyword>
<evidence type="ECO:0000256" key="9">
    <source>
        <dbReference type="ARBA" id="ARBA00073483"/>
    </source>
</evidence>
<dbReference type="Gene3D" id="1.25.40.10">
    <property type="entry name" value="Tetratricopeptide repeat domain"/>
    <property type="match status" value="1"/>
</dbReference>
<protein>
    <recommendedName>
        <fullName evidence="9">Intraflagellar transport protein 172 homolog</fullName>
    </recommendedName>
</protein>
<dbReference type="InterPro" id="IPR056157">
    <property type="entry name" value="TPR_IFT80_172_dom"/>
</dbReference>
<feature type="domain" description="IFT80/172/WDR35 TPR" evidence="10">
    <location>
        <begin position="627"/>
        <end position="757"/>
    </location>
</feature>
<keyword evidence="5" id="KW-0802">TPR repeat</keyword>
<dbReference type="GO" id="GO:0030992">
    <property type="term" value="C:intraciliary transport particle B"/>
    <property type="evidence" value="ECO:0007669"/>
    <property type="project" value="TreeGrafter"/>
</dbReference>
<evidence type="ECO:0000256" key="4">
    <source>
        <dbReference type="ARBA" id="ARBA00022737"/>
    </source>
</evidence>
<comment type="subcellular location">
    <subcellularLocation>
        <location evidence="1">Cell projection</location>
        <location evidence="1">Cilium</location>
    </subcellularLocation>
</comment>
<dbReference type="InterPro" id="IPR001680">
    <property type="entry name" value="WD40_rpt"/>
</dbReference>
<dbReference type="SUPFAM" id="SSF50978">
    <property type="entry name" value="WD40 repeat-like"/>
    <property type="match status" value="2"/>
</dbReference>
<dbReference type="Pfam" id="PF00400">
    <property type="entry name" value="WD40"/>
    <property type="match status" value="2"/>
</dbReference>
<dbReference type="FunFam" id="1.25.40.470:FF:000008">
    <property type="entry name" value="Intraflagellar transport protein 172 homolog"/>
    <property type="match status" value="1"/>
</dbReference>
<dbReference type="Gene3D" id="2.130.10.10">
    <property type="entry name" value="YVTN repeat-like/Quinoprotein amine dehydrogenase"/>
    <property type="match status" value="2"/>
</dbReference>
<evidence type="ECO:0000256" key="5">
    <source>
        <dbReference type="ARBA" id="ARBA00022803"/>
    </source>
</evidence>
<keyword evidence="2" id="KW-0217">Developmental protein</keyword>
<evidence type="ECO:0000256" key="7">
    <source>
        <dbReference type="ARBA" id="ARBA00023273"/>
    </source>
</evidence>
<proteinExistence type="inferred from homology"/>
<dbReference type="FunFam" id="2.130.10.10:FF:002910">
    <property type="entry name" value="Predicted protein"/>
    <property type="match status" value="1"/>
</dbReference>
<keyword evidence="3" id="KW-0853">WD repeat</keyword>
<evidence type="ECO:0000256" key="2">
    <source>
        <dbReference type="ARBA" id="ARBA00022473"/>
    </source>
</evidence>
<dbReference type="STRING" id="94237.ENSMMOP00000020693"/>
<dbReference type="InterPro" id="IPR015943">
    <property type="entry name" value="WD40/YVTN_repeat-like_dom_sf"/>
</dbReference>
<dbReference type="PANTHER" id="PTHR15722:SF2">
    <property type="entry name" value="INTRAFLAGELLAR TRANSPORT PROTEIN 172 HOMOLOG"/>
    <property type="match status" value="1"/>
</dbReference>
<dbReference type="InterPro" id="IPR036322">
    <property type="entry name" value="WD40_repeat_dom_sf"/>
</dbReference>
<evidence type="ECO:0000256" key="6">
    <source>
        <dbReference type="ARBA" id="ARBA00023069"/>
    </source>
</evidence>
<dbReference type="PANTHER" id="PTHR15722">
    <property type="entry name" value="IFT140/172-RELATED"/>
    <property type="match status" value="1"/>
</dbReference>
<dbReference type="OMA" id="LKRTIWQ"/>
<name>A0A3Q3WRH2_MOLML</name>
<dbReference type="FunFam" id="2.130.10.10:FF:001535">
    <property type="entry name" value="Intraflagellar transport protein 172 homolog"/>
    <property type="match status" value="1"/>
</dbReference>
<dbReference type="InterPro" id="IPR016024">
    <property type="entry name" value="ARM-type_fold"/>
</dbReference>
<dbReference type="InterPro" id="IPR056168">
    <property type="entry name" value="TPR_IF140/IFT172/WDR19"/>
</dbReference>
<dbReference type="Proteomes" id="UP000261620">
    <property type="component" value="Unplaced"/>
</dbReference>
<evidence type="ECO:0000259" key="11">
    <source>
        <dbReference type="Pfam" id="PF24762"/>
    </source>
</evidence>
<dbReference type="Pfam" id="PF23387">
    <property type="entry name" value="TPR_IFT80_172"/>
    <property type="match status" value="1"/>
</dbReference>
<dbReference type="GO" id="GO:0036064">
    <property type="term" value="C:ciliary basal body"/>
    <property type="evidence" value="ECO:0007669"/>
    <property type="project" value="TreeGrafter"/>
</dbReference>
<evidence type="ECO:0000256" key="8">
    <source>
        <dbReference type="ARBA" id="ARBA00038130"/>
    </source>
</evidence>
<evidence type="ECO:0000313" key="13">
    <source>
        <dbReference type="Proteomes" id="UP000261620"/>
    </source>
</evidence>
<dbReference type="Gene3D" id="1.25.40.470">
    <property type="match status" value="3"/>
</dbReference>
<dbReference type="Pfam" id="PF24762">
    <property type="entry name" value="TPR_IF140-IFT172"/>
    <property type="match status" value="1"/>
</dbReference>
<dbReference type="GO" id="GO:0005930">
    <property type="term" value="C:axoneme"/>
    <property type="evidence" value="ECO:0007669"/>
    <property type="project" value="TreeGrafter"/>
</dbReference>
<accession>A0A3Q3WRH2</accession>
<comment type="similarity">
    <text evidence="8">Belongs to the IFT172 family.</text>
</comment>
<dbReference type="FunFam" id="1.25.40.470:FF:000013">
    <property type="entry name" value="intraflagellar transport protein 172 homolog"/>
    <property type="match status" value="1"/>
</dbReference>
<dbReference type="SUPFAM" id="SSF48371">
    <property type="entry name" value="ARM repeat"/>
    <property type="match status" value="1"/>
</dbReference>
<reference evidence="12" key="1">
    <citation type="submission" date="2025-08" db="UniProtKB">
        <authorList>
            <consortium name="Ensembl"/>
        </authorList>
    </citation>
    <scope>IDENTIFICATION</scope>
</reference>